<keyword evidence="4" id="KW-1185">Reference proteome</keyword>
<name>Q39IB3_BURL3</name>
<organism evidence="3 4">
    <name type="scientific">Burkholderia lata (strain ATCC 17760 / DSM 23089 / LMG 22485 / NCIMB 9086 / R18194 / 383)</name>
    <dbReference type="NCBI Taxonomy" id="482957"/>
    <lineage>
        <taxon>Bacteria</taxon>
        <taxon>Pseudomonadati</taxon>
        <taxon>Pseudomonadota</taxon>
        <taxon>Betaproteobacteria</taxon>
        <taxon>Burkholderiales</taxon>
        <taxon>Burkholderiaceae</taxon>
        <taxon>Burkholderia</taxon>
        <taxon>Burkholderia cepacia complex</taxon>
    </lineage>
</organism>
<keyword evidence="2" id="KW-0472">Membrane</keyword>
<evidence type="ECO:0000313" key="3">
    <source>
        <dbReference type="EMBL" id="ABB07803.1"/>
    </source>
</evidence>
<dbReference type="KEGG" id="bur:Bcep18194_A4206"/>
<reference evidence="3" key="1">
    <citation type="submission" date="2009-01" db="EMBL/GenBank/DDBJ databases">
        <title>Complete sequence of chromosome 1 of Burkholderia sp. 383.</title>
        <authorList>
            <consortium name="US DOE Joint Genome Institute"/>
            <person name="Copeland A."/>
            <person name="Lucas S."/>
            <person name="Lapidus A."/>
            <person name="Barry K."/>
            <person name="Detter J.C."/>
            <person name="Glavina T."/>
            <person name="Hammon N."/>
            <person name="Israni S."/>
            <person name="Pitluck S."/>
            <person name="Chain P."/>
            <person name="Malfatti S."/>
            <person name="Shin M."/>
            <person name="Vergez L."/>
            <person name="Schmutz J."/>
            <person name="Larimer F."/>
            <person name="Land M."/>
            <person name="Kyrpides N."/>
            <person name="Lykidis A."/>
            <person name="Richardson P."/>
        </authorList>
    </citation>
    <scope>NUCLEOTIDE SEQUENCE</scope>
    <source>
        <strain evidence="3">383</strain>
    </source>
</reference>
<dbReference type="Proteomes" id="UP000002705">
    <property type="component" value="Chromosome 1"/>
</dbReference>
<feature type="compositionally biased region" description="Basic residues" evidence="1">
    <location>
        <begin position="171"/>
        <end position="184"/>
    </location>
</feature>
<accession>Q39IB3</accession>
<dbReference type="EMBL" id="CP000151">
    <property type="protein sequence ID" value="ABB07803.1"/>
    <property type="molecule type" value="Genomic_DNA"/>
</dbReference>
<dbReference type="HOGENOM" id="CLU_1270313_0_0_4"/>
<sequence>MRGRNRLASYGTAGRRASAAGRRRQMLGSVSHSSANETVGNSLRDSRTGRAGRGSFVVPAACCGGNATDRIAAVRAHNFLRRIAMSKIRTMLIGAALTAFATSAAFAQTGTAVQGAAGAGVQAQTPAAGAGAGMQGSAGANASGNAAGGATDAVGAAADGAKDTASSAVHSAKKHTKHAAKSAKSHVGSAKAKAGEATEGGASVGAEGGASAQGATQ</sequence>
<feature type="region of interest" description="Disordered" evidence="1">
    <location>
        <begin position="1"/>
        <end position="50"/>
    </location>
</feature>
<feature type="compositionally biased region" description="Polar residues" evidence="1">
    <location>
        <begin position="28"/>
        <end position="43"/>
    </location>
</feature>
<feature type="region of interest" description="Disordered" evidence="1">
    <location>
        <begin position="166"/>
        <end position="217"/>
    </location>
</feature>
<feature type="transmembrane region" description="Helical" evidence="2">
    <location>
        <begin position="88"/>
        <end position="107"/>
    </location>
</feature>
<evidence type="ECO:0000256" key="1">
    <source>
        <dbReference type="SAM" id="MobiDB-lite"/>
    </source>
</evidence>
<gene>
    <name evidence="3" type="ordered locus">Bcep18194_A4206</name>
</gene>
<dbReference type="PATRIC" id="fig|482957.22.peg.1097"/>
<protein>
    <recommendedName>
        <fullName evidence="5">Late embryogenesis abundant protein</fullName>
    </recommendedName>
</protein>
<evidence type="ECO:0000313" key="4">
    <source>
        <dbReference type="Proteomes" id="UP000002705"/>
    </source>
</evidence>
<proteinExistence type="predicted"/>
<feature type="compositionally biased region" description="Low complexity" evidence="1">
    <location>
        <begin position="8"/>
        <end position="20"/>
    </location>
</feature>
<feature type="compositionally biased region" description="Low complexity" evidence="1">
    <location>
        <begin position="185"/>
        <end position="201"/>
    </location>
</feature>
<evidence type="ECO:0008006" key="5">
    <source>
        <dbReference type="Google" id="ProtNLM"/>
    </source>
</evidence>
<keyword evidence="2" id="KW-0812">Transmembrane</keyword>
<evidence type="ECO:0000256" key="2">
    <source>
        <dbReference type="SAM" id="Phobius"/>
    </source>
</evidence>
<dbReference type="AlphaFoldDB" id="Q39IB3"/>
<keyword evidence="2" id="KW-1133">Transmembrane helix</keyword>